<dbReference type="EMBL" id="FNTL01000004">
    <property type="protein sequence ID" value="SED74282.1"/>
    <property type="molecule type" value="Genomic_DNA"/>
</dbReference>
<dbReference type="OrthoDB" id="26212at2"/>
<dbReference type="Proteomes" id="UP000183407">
    <property type="component" value="Unassembled WGS sequence"/>
</dbReference>
<dbReference type="GO" id="GO:0003677">
    <property type="term" value="F:DNA binding"/>
    <property type="evidence" value="ECO:0007669"/>
    <property type="project" value="InterPro"/>
</dbReference>
<dbReference type="RefSeq" id="WP_073366181.1">
    <property type="nucleotide sequence ID" value="NZ_FNTL01000004.1"/>
</dbReference>
<proteinExistence type="predicted"/>
<dbReference type="NCBIfam" id="TIGR01764">
    <property type="entry name" value="excise"/>
    <property type="match status" value="1"/>
</dbReference>
<evidence type="ECO:0000256" key="1">
    <source>
        <dbReference type="SAM" id="MobiDB-lite"/>
    </source>
</evidence>
<dbReference type="InterPro" id="IPR041657">
    <property type="entry name" value="HTH_17"/>
</dbReference>
<evidence type="ECO:0000313" key="4">
    <source>
        <dbReference type="Proteomes" id="UP000183407"/>
    </source>
</evidence>
<evidence type="ECO:0000313" key="3">
    <source>
        <dbReference type="EMBL" id="SED74282.1"/>
    </source>
</evidence>
<dbReference type="InterPro" id="IPR010093">
    <property type="entry name" value="SinI_DNA-bd"/>
</dbReference>
<protein>
    <submittedName>
        <fullName evidence="3">DNA binding domain-containing protein, excisionase family</fullName>
    </submittedName>
</protein>
<dbReference type="AlphaFoldDB" id="A0A1H5D635"/>
<dbReference type="Pfam" id="PF12728">
    <property type="entry name" value="HTH_17"/>
    <property type="match status" value="1"/>
</dbReference>
<dbReference type="SUPFAM" id="SSF46955">
    <property type="entry name" value="Putative DNA-binding domain"/>
    <property type="match status" value="1"/>
</dbReference>
<accession>A0A1H5D635</accession>
<feature type="domain" description="Helix-turn-helix" evidence="2">
    <location>
        <begin position="73"/>
        <end position="122"/>
    </location>
</feature>
<gene>
    <name evidence="3" type="ORF">SAMN04490220_5401</name>
</gene>
<organism evidence="3 4">
    <name type="scientific">Rhodococcus jostii</name>
    <dbReference type="NCBI Taxonomy" id="132919"/>
    <lineage>
        <taxon>Bacteria</taxon>
        <taxon>Bacillati</taxon>
        <taxon>Actinomycetota</taxon>
        <taxon>Actinomycetes</taxon>
        <taxon>Mycobacteriales</taxon>
        <taxon>Nocardiaceae</taxon>
        <taxon>Rhodococcus</taxon>
    </lineage>
</organism>
<name>A0A1H5D635_RHOJO</name>
<evidence type="ECO:0000259" key="2">
    <source>
        <dbReference type="Pfam" id="PF12728"/>
    </source>
</evidence>
<feature type="region of interest" description="Disordered" evidence="1">
    <location>
        <begin position="130"/>
        <end position="152"/>
    </location>
</feature>
<sequence length="152" mass="16703">MAALMNRTVLPPAADDRDLLAALKAVLAGDEDMWISTQEGSVPLPDSVRGLLVDAVTALDRGQAVTVEPRRTVLTTQEAAELLGITRPTFVRLLEAGKIPYTSPGRHRRVELADVLEFQQRERERRGQVFEEMAHDETPDPGDAADGFVTTR</sequence>
<reference evidence="4" key="1">
    <citation type="submission" date="2016-10" db="EMBL/GenBank/DDBJ databases">
        <authorList>
            <person name="Varghese N."/>
        </authorList>
    </citation>
    <scope>NUCLEOTIDE SEQUENCE [LARGE SCALE GENOMIC DNA]</scope>
    <source>
        <strain evidence="4">DSM 44719</strain>
    </source>
</reference>
<dbReference type="InterPro" id="IPR009061">
    <property type="entry name" value="DNA-bd_dom_put_sf"/>
</dbReference>